<accession>A0A1G6Y624</accession>
<dbReference type="EMBL" id="FNAK01000003">
    <property type="protein sequence ID" value="SDD85944.1"/>
    <property type="molecule type" value="Genomic_DNA"/>
</dbReference>
<dbReference type="InterPro" id="IPR051044">
    <property type="entry name" value="MAG_DAG_Lipase"/>
</dbReference>
<dbReference type="InterPro" id="IPR029058">
    <property type="entry name" value="AB_hydrolase_fold"/>
</dbReference>
<keyword evidence="3" id="KW-1185">Reference proteome</keyword>
<evidence type="ECO:0000313" key="3">
    <source>
        <dbReference type="Proteomes" id="UP000183685"/>
    </source>
</evidence>
<feature type="domain" description="Serine aminopeptidase S33" evidence="1">
    <location>
        <begin position="65"/>
        <end position="322"/>
    </location>
</feature>
<name>A0A1G6Y624_9PROT</name>
<dbReference type="Proteomes" id="UP000183685">
    <property type="component" value="Unassembled WGS sequence"/>
</dbReference>
<sequence length="360" mass="40252">MTSELELEAGVAMPAAGDDYPSAEILAAAKASRRHVPEDAVFSYFVAPDERRLRFARFPASKVIEPKGTIIFLPGRTEFIEKFLEDVHIFNALGFACAAMDLRGQGMSWRPHPNRDKHYVRSFDPHLTDVKAFFDEKLVGKMPKPFILMGHSAGSHVILRFLKEHPGYADAAITVAPMVKIFTGGLPSWVTKGLPLMARLLGLGASYIPGHTAFKEGRWGWRKKLTHDDERFEDEDFFIKTKDKRLAVGGATYKWLWEALKSCEVLNSEGYPEAIQTPVLVLQAEKDRIVDNDAQRALVERMPHARLVVIDGAMHEILKETDDIRAQVWRAVSDFIDLENGPSFGVDVLQTNSPAPLEGA</sequence>
<dbReference type="RefSeq" id="WP_068302239.1">
    <property type="nucleotide sequence ID" value="NZ_FNAK01000003.1"/>
</dbReference>
<dbReference type="SUPFAM" id="SSF53474">
    <property type="entry name" value="alpha/beta-Hydrolases"/>
    <property type="match status" value="1"/>
</dbReference>
<proteinExistence type="predicted"/>
<dbReference type="Pfam" id="PF12146">
    <property type="entry name" value="Hydrolase_4"/>
    <property type="match status" value="1"/>
</dbReference>
<protein>
    <submittedName>
        <fullName evidence="2">Lysophospholipase</fullName>
    </submittedName>
</protein>
<dbReference type="AlphaFoldDB" id="A0A1G6Y624"/>
<dbReference type="PANTHER" id="PTHR11614">
    <property type="entry name" value="PHOSPHOLIPASE-RELATED"/>
    <property type="match status" value="1"/>
</dbReference>
<gene>
    <name evidence="2" type="ORF">SAMN04488071_1503</name>
</gene>
<dbReference type="Gene3D" id="3.40.50.1820">
    <property type="entry name" value="alpha/beta hydrolase"/>
    <property type="match status" value="1"/>
</dbReference>
<reference evidence="2 3" key="1">
    <citation type="submission" date="2016-10" db="EMBL/GenBank/DDBJ databases">
        <authorList>
            <person name="de Groot N.N."/>
        </authorList>
    </citation>
    <scope>NUCLEOTIDE SEQUENCE [LARGE SCALE GENOMIC DNA]</scope>
    <source>
        <strain evidence="2 3">CGMCC 1.9109</strain>
    </source>
</reference>
<organism evidence="2 3">
    <name type="scientific">Kordiimonas lacus</name>
    <dbReference type="NCBI Taxonomy" id="637679"/>
    <lineage>
        <taxon>Bacteria</taxon>
        <taxon>Pseudomonadati</taxon>
        <taxon>Pseudomonadota</taxon>
        <taxon>Alphaproteobacteria</taxon>
        <taxon>Kordiimonadales</taxon>
        <taxon>Kordiimonadaceae</taxon>
        <taxon>Kordiimonas</taxon>
    </lineage>
</organism>
<dbReference type="InterPro" id="IPR022742">
    <property type="entry name" value="Hydrolase_4"/>
</dbReference>
<evidence type="ECO:0000259" key="1">
    <source>
        <dbReference type="Pfam" id="PF12146"/>
    </source>
</evidence>
<evidence type="ECO:0000313" key="2">
    <source>
        <dbReference type="EMBL" id="SDD85944.1"/>
    </source>
</evidence>
<dbReference type="STRING" id="637679.GCA_001550055_01184"/>